<sequence>MTTDITELTKQLHAEVELTPERYRPLLLRLVHSFREGIEEDEPWPTAEESLREGLRDMKAGRVYPIDTLWDRVNAD</sequence>
<dbReference type="KEGG" id="gbi:PG2T_06240"/>
<dbReference type="InParanoid" id="A0A1B1YSZ3"/>
<evidence type="ECO:0000313" key="1">
    <source>
        <dbReference type="EMBL" id="ANX03832.1"/>
    </source>
</evidence>
<organism evidence="1 2">
    <name type="scientific">Immundisolibacter cernigliae</name>
    <dbReference type="NCBI Taxonomy" id="1810504"/>
    <lineage>
        <taxon>Bacteria</taxon>
        <taxon>Pseudomonadati</taxon>
        <taxon>Pseudomonadota</taxon>
        <taxon>Gammaproteobacteria</taxon>
        <taxon>Immundisolibacterales</taxon>
        <taxon>Immundisolibacteraceae</taxon>
        <taxon>Immundisolibacter</taxon>
    </lineage>
</organism>
<gene>
    <name evidence="1" type="ORF">PG2T_06240</name>
</gene>
<dbReference type="STRING" id="1810504.PG2T_06240"/>
<reference evidence="2" key="1">
    <citation type="submission" date="2016-03" db="EMBL/GenBank/DDBJ databases">
        <title>Complete genome sequence of Solimmundus cernigliae, representing a novel lineage of polycyclic aromatic hydrocarbon degraders within the Gammaproteobacteria.</title>
        <authorList>
            <person name="Singleton D.R."/>
            <person name="Dickey A.N."/>
            <person name="Scholl E.H."/>
            <person name="Wright F.A."/>
            <person name="Aitken M.D."/>
        </authorList>
    </citation>
    <scope>NUCLEOTIDE SEQUENCE [LARGE SCALE GENOMIC DNA]</scope>
    <source>
        <strain evidence="2">TR3.2</strain>
    </source>
</reference>
<dbReference type="Proteomes" id="UP000092952">
    <property type="component" value="Chromosome"/>
</dbReference>
<dbReference type="RefSeq" id="WP_068803516.1">
    <property type="nucleotide sequence ID" value="NZ_CP014671.1"/>
</dbReference>
<protein>
    <submittedName>
        <fullName evidence="1">Uncharacterized protein</fullName>
    </submittedName>
</protein>
<accession>A0A1B1YSZ3</accession>
<proteinExistence type="predicted"/>
<dbReference type="AlphaFoldDB" id="A0A1B1YSZ3"/>
<name>A0A1B1YSZ3_9GAMM</name>
<evidence type="ECO:0000313" key="2">
    <source>
        <dbReference type="Proteomes" id="UP000092952"/>
    </source>
</evidence>
<dbReference type="OrthoDB" id="164435at2"/>
<dbReference type="EMBL" id="CP014671">
    <property type="protein sequence ID" value="ANX03832.1"/>
    <property type="molecule type" value="Genomic_DNA"/>
</dbReference>
<keyword evidence="2" id="KW-1185">Reference proteome</keyword>